<dbReference type="PROSITE" id="PS51257">
    <property type="entry name" value="PROKAR_LIPOPROTEIN"/>
    <property type="match status" value="1"/>
</dbReference>
<organism evidence="4 5">
    <name type="scientific">Salinisphaera japonica YTM-1</name>
    <dbReference type="NCBI Taxonomy" id="1209778"/>
    <lineage>
        <taxon>Bacteria</taxon>
        <taxon>Pseudomonadati</taxon>
        <taxon>Pseudomonadota</taxon>
        <taxon>Gammaproteobacteria</taxon>
        <taxon>Salinisphaerales</taxon>
        <taxon>Salinisphaeraceae</taxon>
        <taxon>Salinisphaera</taxon>
    </lineage>
</organism>
<feature type="domain" description="LysM" evidence="3">
    <location>
        <begin position="418"/>
        <end position="461"/>
    </location>
</feature>
<evidence type="ECO:0000259" key="3">
    <source>
        <dbReference type="PROSITE" id="PS51782"/>
    </source>
</evidence>
<evidence type="ECO:0000256" key="2">
    <source>
        <dbReference type="SAM" id="MobiDB-lite"/>
    </source>
</evidence>
<feature type="domain" description="LysM" evidence="3">
    <location>
        <begin position="471"/>
        <end position="515"/>
    </location>
</feature>
<dbReference type="CDD" id="cd16894">
    <property type="entry name" value="MltD-like"/>
    <property type="match status" value="1"/>
</dbReference>
<comment type="caution">
    <text evidence="4">The sequence shown here is derived from an EMBL/GenBank/DDBJ whole genome shotgun (WGS) entry which is preliminary data.</text>
</comment>
<dbReference type="EMBL" id="AYKG01000023">
    <property type="protein sequence ID" value="ROO28089.1"/>
    <property type="molecule type" value="Genomic_DNA"/>
</dbReference>
<dbReference type="PANTHER" id="PTHR33734">
    <property type="entry name" value="LYSM DOMAIN-CONTAINING GPI-ANCHORED PROTEIN 2"/>
    <property type="match status" value="1"/>
</dbReference>
<dbReference type="InterPro" id="IPR036779">
    <property type="entry name" value="LysM_dom_sf"/>
</dbReference>
<dbReference type="SMART" id="SM00257">
    <property type="entry name" value="LysM"/>
    <property type="match status" value="4"/>
</dbReference>
<gene>
    <name evidence="4" type="ORF">SAJA_08480</name>
</gene>
<dbReference type="InterPro" id="IPR023346">
    <property type="entry name" value="Lysozyme-like_dom_sf"/>
</dbReference>
<evidence type="ECO:0000256" key="1">
    <source>
        <dbReference type="ARBA" id="ARBA00007734"/>
    </source>
</evidence>
<dbReference type="CDD" id="cd00118">
    <property type="entry name" value="LysM"/>
    <property type="match status" value="4"/>
</dbReference>
<dbReference type="Pfam" id="PF01476">
    <property type="entry name" value="LysM"/>
    <property type="match status" value="4"/>
</dbReference>
<dbReference type="GO" id="GO:0000270">
    <property type="term" value="P:peptidoglycan metabolic process"/>
    <property type="evidence" value="ECO:0007669"/>
    <property type="project" value="InterPro"/>
</dbReference>
<dbReference type="InterPro" id="IPR008258">
    <property type="entry name" value="Transglycosylase_SLT_dom_1"/>
</dbReference>
<dbReference type="GO" id="GO:0016020">
    <property type="term" value="C:membrane"/>
    <property type="evidence" value="ECO:0007669"/>
    <property type="project" value="InterPro"/>
</dbReference>
<dbReference type="SUPFAM" id="SSF54106">
    <property type="entry name" value="LysM domain"/>
    <property type="match status" value="4"/>
</dbReference>
<accession>A0A423PR47</accession>
<keyword evidence="5" id="KW-1185">Reference proteome</keyword>
<dbReference type="FunCoup" id="A0A423PR47">
    <property type="interactions" value="128"/>
</dbReference>
<dbReference type="Gene3D" id="3.10.350.10">
    <property type="entry name" value="LysM domain"/>
    <property type="match status" value="4"/>
</dbReference>
<feature type="domain" description="LysM" evidence="3">
    <location>
        <begin position="523"/>
        <end position="567"/>
    </location>
</feature>
<dbReference type="InterPro" id="IPR000189">
    <property type="entry name" value="Transglyc_AS"/>
</dbReference>
<evidence type="ECO:0000313" key="4">
    <source>
        <dbReference type="EMBL" id="ROO28089.1"/>
    </source>
</evidence>
<dbReference type="PROSITE" id="PS00922">
    <property type="entry name" value="TRANSGLYCOSYLASE"/>
    <property type="match status" value="1"/>
</dbReference>
<evidence type="ECO:0000313" key="5">
    <source>
        <dbReference type="Proteomes" id="UP000285310"/>
    </source>
</evidence>
<feature type="domain" description="LysM" evidence="3">
    <location>
        <begin position="359"/>
        <end position="402"/>
    </location>
</feature>
<dbReference type="RefSeq" id="WP_184999808.1">
    <property type="nucleotide sequence ID" value="NZ_AYKG01000023.1"/>
</dbReference>
<dbReference type="AlphaFoldDB" id="A0A423PR47"/>
<feature type="compositionally biased region" description="Low complexity" evidence="2">
    <location>
        <begin position="30"/>
        <end position="54"/>
    </location>
</feature>
<dbReference type="Pfam" id="PF01464">
    <property type="entry name" value="SLT"/>
    <property type="match status" value="1"/>
</dbReference>
<feature type="region of interest" description="Disordered" evidence="2">
    <location>
        <begin position="30"/>
        <end position="66"/>
    </location>
</feature>
<dbReference type="GO" id="GO:0008932">
    <property type="term" value="F:lytic endotransglycosylase activity"/>
    <property type="evidence" value="ECO:0007669"/>
    <property type="project" value="TreeGrafter"/>
</dbReference>
<name>A0A423PR47_9GAMM</name>
<dbReference type="SUPFAM" id="SSF53955">
    <property type="entry name" value="Lysozyme-like"/>
    <property type="match status" value="1"/>
</dbReference>
<sequence length="573" mass="62933">MRPVSGLPLRQIITAAGFLMLAGCASQPAPKPVAASSVPAATAHPSTVPANAPEPADEAEAAPAPDADVVRRDYVPHEWPDPGRDLWSAIRHDFALDPNSERRSVRAWTQFYATHNDHLDASLSRAQPFLWHVVQQIEARHMPGEIALLPIVESGYNPAAKSYAGASGMWQFMPGTADHMDLTRDWWYDGRNDPIASTDAALNYLQSLNNRYDGNWLLALAAYNAGPGRVDRAIERADREGISTAYWDLELPEETREYVPQLLALRRIMMNPARFGVSWPALANTPRTRVVALPAQTDMQIAADMLDMSEDDLRRLNPGLRRWASDPNHETRLLVPSTKAAAFESRLSQINPRKLVDSAEHTVRRGDSLSRIAQAYDVSVASLRQANNIRGSRIRTGQHLTIPRPGSPARTTQDVPSQNYVVQSGDTLWHIAQRYNVSVASLKAANGNGLSTLRIGQTIDIPGAARPPAPTTYVVEQGDTLWSIARANEVAVADLRRWNRMPAGSTLSPGTTIALDGPSELPNFYQVEPGDSLWSIADRFSMQIATLRSLNNMSAQSTIQPGERLRLQPAVSS</sequence>
<dbReference type="Gene3D" id="1.10.530.10">
    <property type="match status" value="1"/>
</dbReference>
<proteinExistence type="inferred from homology"/>
<dbReference type="InParanoid" id="A0A423PR47"/>
<protein>
    <submittedName>
        <fullName evidence="4">Peptidoglycan-binding protein LysM</fullName>
    </submittedName>
</protein>
<dbReference type="InterPro" id="IPR018392">
    <property type="entry name" value="LysM"/>
</dbReference>
<reference evidence="4 5" key="1">
    <citation type="submission" date="2013-10" db="EMBL/GenBank/DDBJ databases">
        <title>Salinisphaera japonica YTM-1 Genome Sequencing.</title>
        <authorList>
            <person name="Lai Q."/>
            <person name="Li C."/>
            <person name="Shao Z."/>
        </authorList>
    </citation>
    <scope>NUCLEOTIDE SEQUENCE [LARGE SCALE GENOMIC DNA]</scope>
    <source>
        <strain evidence="4 5">YTM-1</strain>
    </source>
</reference>
<dbReference type="PROSITE" id="PS51782">
    <property type="entry name" value="LYSM"/>
    <property type="match status" value="4"/>
</dbReference>
<dbReference type="PANTHER" id="PTHR33734:SF22">
    <property type="entry name" value="MEMBRANE-BOUND LYTIC MUREIN TRANSGLYCOSYLASE D"/>
    <property type="match status" value="1"/>
</dbReference>
<comment type="similarity">
    <text evidence="1">Belongs to the transglycosylase Slt family.</text>
</comment>
<dbReference type="Proteomes" id="UP000285310">
    <property type="component" value="Unassembled WGS sequence"/>
</dbReference>